<dbReference type="GO" id="GO:0006355">
    <property type="term" value="P:regulation of DNA-templated transcription"/>
    <property type="evidence" value="ECO:0007669"/>
    <property type="project" value="InterPro"/>
</dbReference>
<gene>
    <name evidence="9" type="ORF">EDD79_102813</name>
</gene>
<evidence type="ECO:0000256" key="3">
    <source>
        <dbReference type="ARBA" id="ARBA00022491"/>
    </source>
</evidence>
<feature type="domain" description="CtsR N-terminal HTH" evidence="7">
    <location>
        <begin position="33"/>
        <end position="103"/>
    </location>
</feature>
<keyword evidence="6" id="KW-0804">Transcription</keyword>
<feature type="domain" description="CtsR C-terminal dimerization" evidence="8">
    <location>
        <begin position="110"/>
        <end position="177"/>
    </location>
</feature>
<dbReference type="Pfam" id="PF17727">
    <property type="entry name" value="CtsR_C"/>
    <property type="match status" value="1"/>
</dbReference>
<dbReference type="EMBL" id="SLYC01000028">
    <property type="protein sequence ID" value="TCQ00610.1"/>
    <property type="molecule type" value="Genomic_DNA"/>
</dbReference>
<keyword evidence="4" id="KW-0805">Transcription regulation</keyword>
<evidence type="ECO:0000259" key="8">
    <source>
        <dbReference type="Pfam" id="PF17727"/>
    </source>
</evidence>
<evidence type="ECO:0000256" key="6">
    <source>
        <dbReference type="ARBA" id="ARBA00023163"/>
    </source>
</evidence>
<dbReference type="InterPro" id="IPR040465">
    <property type="entry name" value="CtsR_N"/>
</dbReference>
<name>A0A4R2TB77_9FIRM</name>
<accession>A0A4R2TB77</accession>
<dbReference type="InterPro" id="IPR041473">
    <property type="entry name" value="CtsR_C"/>
</dbReference>
<evidence type="ECO:0000256" key="5">
    <source>
        <dbReference type="ARBA" id="ARBA00023125"/>
    </source>
</evidence>
<dbReference type="GO" id="GO:0003677">
    <property type="term" value="F:DNA binding"/>
    <property type="evidence" value="ECO:0007669"/>
    <property type="project" value="UniProtKB-KW"/>
</dbReference>
<evidence type="ECO:0000313" key="10">
    <source>
        <dbReference type="Proteomes" id="UP000295504"/>
    </source>
</evidence>
<dbReference type="PIRSF" id="PIRSF010607">
    <property type="entry name" value="Txn_repr_CtsR"/>
    <property type="match status" value="1"/>
</dbReference>
<organism evidence="9 10">
    <name type="scientific">Serpentinicella alkaliphila</name>
    <dbReference type="NCBI Taxonomy" id="1734049"/>
    <lineage>
        <taxon>Bacteria</taxon>
        <taxon>Bacillati</taxon>
        <taxon>Bacillota</taxon>
        <taxon>Clostridia</taxon>
        <taxon>Peptostreptococcales</taxon>
        <taxon>Natronincolaceae</taxon>
        <taxon>Serpentinicella</taxon>
    </lineage>
</organism>
<evidence type="ECO:0000256" key="4">
    <source>
        <dbReference type="ARBA" id="ARBA00023015"/>
    </source>
</evidence>
<evidence type="ECO:0000259" key="7">
    <source>
        <dbReference type="Pfam" id="PF05848"/>
    </source>
</evidence>
<comment type="similarity">
    <text evidence="1">Belongs to the CtsR family.</text>
</comment>
<dbReference type="InterPro" id="IPR041902">
    <property type="entry name" value="CtsR_N_sf"/>
</dbReference>
<dbReference type="Pfam" id="PF05848">
    <property type="entry name" value="CtsR"/>
    <property type="match status" value="1"/>
</dbReference>
<protein>
    <recommendedName>
        <fullName evidence="2">Transcriptional regulator CtsR</fullName>
    </recommendedName>
</protein>
<sequence length="182" mass="20977">MELSIKRILKKFRNYFIIKVKESQNKVGGFMAKISDIIEQFIKELLKESDENIIEIQRNELAKFFDCAPSQINYVLTTRFTLGQGYIIESRRGGGGHVQIKQLVFEEKPKLLNIINEQIGAEISKVQGERLIRSLYEKGIITLREFKIISAAMDDNAIISPLNIKDRIRARILKNVLIVILQ</sequence>
<keyword evidence="3" id="KW-0678">Repressor</keyword>
<dbReference type="Gene3D" id="3.30.56.130">
    <property type="entry name" value="Transcriptional regulator CtsR, winged HTH domain"/>
    <property type="match status" value="1"/>
</dbReference>
<proteinExistence type="inferred from homology"/>
<evidence type="ECO:0000256" key="2">
    <source>
        <dbReference type="ARBA" id="ARBA00014129"/>
    </source>
</evidence>
<dbReference type="InterPro" id="IPR041908">
    <property type="entry name" value="CtsR_C_sf"/>
</dbReference>
<evidence type="ECO:0000256" key="1">
    <source>
        <dbReference type="ARBA" id="ARBA00010189"/>
    </source>
</evidence>
<dbReference type="InterPro" id="IPR008463">
    <property type="entry name" value="CtsR"/>
</dbReference>
<evidence type="ECO:0000313" key="9">
    <source>
        <dbReference type="EMBL" id="TCQ00610.1"/>
    </source>
</evidence>
<keyword evidence="10" id="KW-1185">Reference proteome</keyword>
<dbReference type="Proteomes" id="UP000295504">
    <property type="component" value="Unassembled WGS sequence"/>
</dbReference>
<reference evidence="9 10" key="1">
    <citation type="submission" date="2019-03" db="EMBL/GenBank/DDBJ databases">
        <title>Genomic Encyclopedia of Type Strains, Phase IV (KMG-IV): sequencing the most valuable type-strain genomes for metagenomic binning, comparative biology and taxonomic classification.</title>
        <authorList>
            <person name="Goeker M."/>
        </authorList>
    </citation>
    <scope>NUCLEOTIDE SEQUENCE [LARGE SCALE GENOMIC DNA]</scope>
    <source>
        <strain evidence="9 10">DSM 100013</strain>
    </source>
</reference>
<comment type="caution">
    <text evidence="9">The sequence shown here is derived from an EMBL/GenBank/DDBJ whole genome shotgun (WGS) entry which is preliminary data.</text>
</comment>
<dbReference type="AlphaFoldDB" id="A0A4R2TB77"/>
<keyword evidence="5" id="KW-0238">DNA-binding</keyword>
<dbReference type="Gene3D" id="1.10.1200.150">
    <property type="entry name" value="Transcriptional regulator CtsR, C-terminal domain"/>
    <property type="match status" value="1"/>
</dbReference>